<dbReference type="RefSeq" id="WP_243658756.1">
    <property type="nucleotide sequence ID" value="NZ_SLXQ01000001.1"/>
</dbReference>
<evidence type="ECO:0000259" key="2">
    <source>
        <dbReference type="PROSITE" id="PS51549"/>
    </source>
</evidence>
<proteinExistence type="predicted"/>
<organism evidence="3 4">
    <name type="scientific">Tamaricihabitans halophyticus</name>
    <dbReference type="NCBI Taxonomy" id="1262583"/>
    <lineage>
        <taxon>Bacteria</taxon>
        <taxon>Bacillati</taxon>
        <taxon>Actinomycetota</taxon>
        <taxon>Actinomycetes</taxon>
        <taxon>Pseudonocardiales</taxon>
        <taxon>Pseudonocardiaceae</taxon>
        <taxon>Tamaricihabitans</taxon>
    </lineage>
</organism>
<dbReference type="EMBL" id="SLXQ01000001">
    <property type="protein sequence ID" value="TCP57146.1"/>
    <property type="molecule type" value="Genomic_DNA"/>
</dbReference>
<accession>A0A4V2SV60</accession>
<name>A0A4V2SV60_9PSEU</name>
<keyword evidence="4" id="KW-1185">Reference proteome</keyword>
<feature type="domain" description="DM13" evidence="2">
    <location>
        <begin position="79"/>
        <end position="184"/>
    </location>
</feature>
<evidence type="ECO:0000313" key="4">
    <source>
        <dbReference type="Proteomes" id="UP000294911"/>
    </source>
</evidence>
<protein>
    <submittedName>
        <fullName evidence="3">Electron transfer DM13</fullName>
    </submittedName>
</protein>
<dbReference type="Proteomes" id="UP000294911">
    <property type="component" value="Unassembled WGS sequence"/>
</dbReference>
<dbReference type="Pfam" id="PF10517">
    <property type="entry name" value="DM13"/>
    <property type="match status" value="1"/>
</dbReference>
<reference evidence="3 4" key="1">
    <citation type="submission" date="2019-03" db="EMBL/GenBank/DDBJ databases">
        <title>Genomic Encyclopedia of Type Strains, Phase IV (KMG-IV): sequencing the most valuable type-strain genomes for metagenomic binning, comparative biology and taxonomic classification.</title>
        <authorList>
            <person name="Goeker M."/>
        </authorList>
    </citation>
    <scope>NUCLEOTIDE SEQUENCE [LARGE SCALE GENOMIC DNA]</scope>
    <source>
        <strain evidence="3 4">DSM 45765</strain>
    </source>
</reference>
<feature type="region of interest" description="Disordered" evidence="1">
    <location>
        <begin position="43"/>
        <end position="74"/>
    </location>
</feature>
<dbReference type="AlphaFoldDB" id="A0A4V2SV60"/>
<dbReference type="PROSITE" id="PS51549">
    <property type="entry name" value="DM13"/>
    <property type="match status" value="1"/>
</dbReference>
<feature type="compositionally biased region" description="Polar residues" evidence="1">
    <location>
        <begin position="50"/>
        <end position="70"/>
    </location>
</feature>
<comment type="caution">
    <text evidence="3">The sequence shown here is derived from an EMBL/GenBank/DDBJ whole genome shotgun (WGS) entry which is preliminary data.</text>
</comment>
<dbReference type="InterPro" id="IPR019545">
    <property type="entry name" value="DM13_domain"/>
</dbReference>
<gene>
    <name evidence="3" type="ORF">EV191_1011098</name>
</gene>
<sequence>MPSKIVRSPWTWTITALVAVLLAGGLWAFQPWKAFTSSTVHEELPGAAPESTSSPGVTQSSGTAQPTNTPARPHELARGQFEDGEHATSGTARLLELPDGTRVLRLEGLATSDGPDVHVWLSDQESGGEWGSYDDGRYIPLGKMKATHGDQNYALPEGARIGDMRSAVLWCDRFNVAFGTASIAI</sequence>
<evidence type="ECO:0000313" key="3">
    <source>
        <dbReference type="EMBL" id="TCP57146.1"/>
    </source>
</evidence>
<evidence type="ECO:0000256" key="1">
    <source>
        <dbReference type="SAM" id="MobiDB-lite"/>
    </source>
</evidence>